<organism evidence="2 3">
    <name type="scientific">Nocardia ninae NBRC 108245</name>
    <dbReference type="NCBI Taxonomy" id="1210091"/>
    <lineage>
        <taxon>Bacteria</taxon>
        <taxon>Bacillati</taxon>
        <taxon>Actinomycetota</taxon>
        <taxon>Actinomycetes</taxon>
        <taxon>Mycobacteriales</taxon>
        <taxon>Nocardiaceae</taxon>
        <taxon>Nocardia</taxon>
    </lineage>
</organism>
<feature type="domain" description="Minor tail protein gp31 C-terminal" evidence="1">
    <location>
        <begin position="112"/>
        <end position="136"/>
    </location>
</feature>
<sequence length="136" mass="14868">MTIIADRIIDIGHSRAVRQIAFTARDIRKDHSGSGVVIRYNHLVEILPDGSFTSPDLDPGPADVTIGNQVYPILVPDTGGTVKLWDLLDAHLPLPPSTGLSDYVRNAGGVDRIVWMTEAEFTALPARDPNTTYLTY</sequence>
<dbReference type="RefSeq" id="WP_147136898.1">
    <property type="nucleotide sequence ID" value="NZ_BJXA01000042.1"/>
</dbReference>
<proteinExistence type="predicted"/>
<keyword evidence="3" id="KW-1185">Reference proteome</keyword>
<dbReference type="Pfam" id="PF24243">
    <property type="entry name" value="Phage_tail_C"/>
    <property type="match status" value="1"/>
</dbReference>
<comment type="caution">
    <text evidence="2">The sequence shown here is derived from an EMBL/GenBank/DDBJ whole genome shotgun (WGS) entry which is preliminary data.</text>
</comment>
<evidence type="ECO:0000313" key="3">
    <source>
        <dbReference type="Proteomes" id="UP000321424"/>
    </source>
</evidence>
<name>A0A511MJS3_9NOCA</name>
<evidence type="ECO:0000259" key="1">
    <source>
        <dbReference type="Pfam" id="PF24243"/>
    </source>
</evidence>
<dbReference type="OrthoDB" id="4571845at2"/>
<evidence type="ECO:0000313" key="2">
    <source>
        <dbReference type="EMBL" id="GEM40863.1"/>
    </source>
</evidence>
<protein>
    <recommendedName>
        <fullName evidence="1">Minor tail protein gp31 C-terminal domain-containing protein</fullName>
    </recommendedName>
</protein>
<dbReference type="Proteomes" id="UP000321424">
    <property type="component" value="Unassembled WGS sequence"/>
</dbReference>
<gene>
    <name evidence="2" type="ORF">NN4_53820</name>
</gene>
<reference evidence="2 3" key="1">
    <citation type="submission" date="2019-07" db="EMBL/GenBank/DDBJ databases">
        <title>Whole genome shotgun sequence of Nocardia ninae NBRC 108245.</title>
        <authorList>
            <person name="Hosoyama A."/>
            <person name="Uohara A."/>
            <person name="Ohji S."/>
            <person name="Ichikawa N."/>
        </authorList>
    </citation>
    <scope>NUCLEOTIDE SEQUENCE [LARGE SCALE GENOMIC DNA]</scope>
    <source>
        <strain evidence="2 3">NBRC 108245</strain>
    </source>
</reference>
<accession>A0A511MJS3</accession>
<dbReference type="InterPro" id="IPR056923">
    <property type="entry name" value="Minor_tail_gp31_C"/>
</dbReference>
<dbReference type="EMBL" id="BJXA01000042">
    <property type="protein sequence ID" value="GEM40863.1"/>
    <property type="molecule type" value="Genomic_DNA"/>
</dbReference>
<dbReference type="AlphaFoldDB" id="A0A511MJS3"/>